<dbReference type="Pfam" id="PF00209">
    <property type="entry name" value="SNF"/>
    <property type="match status" value="1"/>
</dbReference>
<proteinExistence type="predicted"/>
<evidence type="ECO:0000256" key="3">
    <source>
        <dbReference type="ARBA" id="ARBA00022692"/>
    </source>
</evidence>
<dbReference type="GO" id="GO:0035725">
    <property type="term" value="P:sodium ion transmembrane transport"/>
    <property type="evidence" value="ECO:0007669"/>
    <property type="project" value="TreeGrafter"/>
</dbReference>
<evidence type="ECO:0000313" key="13">
    <source>
        <dbReference type="Proteomes" id="UP000659654"/>
    </source>
</evidence>
<evidence type="ECO:0000256" key="5">
    <source>
        <dbReference type="ARBA" id="ARBA00022989"/>
    </source>
</evidence>
<feature type="transmembrane region" description="Helical" evidence="9">
    <location>
        <begin position="430"/>
        <end position="450"/>
    </location>
</feature>
<evidence type="ECO:0000256" key="4">
    <source>
        <dbReference type="ARBA" id="ARBA00022847"/>
    </source>
</evidence>
<keyword evidence="13" id="KW-1185">Reference proteome</keyword>
<keyword evidence="2" id="KW-0813">Transport</keyword>
<evidence type="ECO:0000256" key="1">
    <source>
        <dbReference type="ARBA" id="ARBA00004141"/>
    </source>
</evidence>
<keyword evidence="7" id="KW-0915">Sodium</keyword>
<dbReference type="Proteomes" id="UP000659654">
    <property type="component" value="Unassembled WGS sequence"/>
</dbReference>
<evidence type="ECO:0000313" key="12">
    <source>
        <dbReference type="Proteomes" id="UP000095284"/>
    </source>
</evidence>
<dbReference type="eggNOG" id="KOG3660">
    <property type="taxonomic scope" value="Eukaryota"/>
</dbReference>
<gene>
    <name evidence="10" type="ORF">BXYJ_LOCUS543</name>
</gene>
<dbReference type="GO" id="GO:0015293">
    <property type="term" value="F:symporter activity"/>
    <property type="evidence" value="ECO:0007669"/>
    <property type="project" value="UniProtKB-KW"/>
</dbReference>
<protein>
    <submittedName>
        <fullName evidence="10">(pine wood nematode) hypothetical protein</fullName>
    </submittedName>
</protein>
<name>A0A1I7SFU8_BURXY</name>
<organism evidence="12 14">
    <name type="scientific">Bursaphelenchus xylophilus</name>
    <name type="common">Pinewood nematode worm</name>
    <name type="synonym">Aphelenchoides xylophilus</name>
    <dbReference type="NCBI Taxonomy" id="6326"/>
    <lineage>
        <taxon>Eukaryota</taxon>
        <taxon>Metazoa</taxon>
        <taxon>Ecdysozoa</taxon>
        <taxon>Nematoda</taxon>
        <taxon>Chromadorea</taxon>
        <taxon>Rhabditida</taxon>
        <taxon>Tylenchina</taxon>
        <taxon>Tylenchomorpha</taxon>
        <taxon>Aphelenchoidea</taxon>
        <taxon>Aphelenchoididae</taxon>
        <taxon>Bursaphelenchus</taxon>
    </lineage>
</organism>
<feature type="transmembrane region" description="Helical" evidence="9">
    <location>
        <begin position="478"/>
        <end position="503"/>
    </location>
</feature>
<evidence type="ECO:0000256" key="2">
    <source>
        <dbReference type="ARBA" id="ARBA00022448"/>
    </source>
</evidence>
<feature type="compositionally biased region" description="Basic and acidic residues" evidence="8">
    <location>
        <begin position="681"/>
        <end position="694"/>
    </location>
</feature>
<dbReference type="PRINTS" id="PR00176">
    <property type="entry name" value="NANEUSMPORT"/>
</dbReference>
<dbReference type="PROSITE" id="PS50267">
    <property type="entry name" value="NA_NEUROTRAN_SYMP_3"/>
    <property type="match status" value="1"/>
</dbReference>
<feature type="transmembrane region" description="Helical" evidence="9">
    <location>
        <begin position="360"/>
        <end position="385"/>
    </location>
</feature>
<dbReference type="EMBL" id="CAJFCV020000001">
    <property type="protein sequence ID" value="CAG9080971.1"/>
    <property type="molecule type" value="Genomic_DNA"/>
</dbReference>
<feature type="transmembrane region" description="Helical" evidence="9">
    <location>
        <begin position="129"/>
        <end position="150"/>
    </location>
</feature>
<keyword evidence="6 9" id="KW-0472">Membrane</keyword>
<evidence type="ECO:0000256" key="7">
    <source>
        <dbReference type="PIRSR" id="PIRSR600175-1"/>
    </source>
</evidence>
<feature type="binding site" evidence="7">
    <location>
        <position position="332"/>
    </location>
    <ligand>
        <name>Na(+)</name>
        <dbReference type="ChEBI" id="CHEBI:29101"/>
        <label>1</label>
    </ligand>
</feature>
<dbReference type="Proteomes" id="UP000582659">
    <property type="component" value="Unassembled WGS sequence"/>
</dbReference>
<feature type="transmembrane region" description="Helical" evidence="9">
    <location>
        <begin position="88"/>
        <end position="109"/>
    </location>
</feature>
<feature type="binding site" evidence="7">
    <location>
        <position position="63"/>
    </location>
    <ligand>
        <name>Na(+)</name>
        <dbReference type="ChEBI" id="CHEBI:29101"/>
        <label>1</label>
    </ligand>
</feature>
<evidence type="ECO:0000313" key="14">
    <source>
        <dbReference type="WBParaSite" id="BXY_1191100.1"/>
    </source>
</evidence>
<reference evidence="11" key="2">
    <citation type="submission" date="2020-08" db="EMBL/GenBank/DDBJ databases">
        <authorList>
            <person name="Kikuchi T."/>
        </authorList>
    </citation>
    <scope>NUCLEOTIDE SEQUENCE</scope>
    <source>
        <strain evidence="10">Ka4C1</strain>
    </source>
</reference>
<dbReference type="SUPFAM" id="SSF161070">
    <property type="entry name" value="SNF-like"/>
    <property type="match status" value="1"/>
</dbReference>
<dbReference type="WBParaSite" id="BXY_1191100.1">
    <property type="protein sequence ID" value="BXY_1191100.1"/>
    <property type="gene ID" value="BXY_1191100"/>
</dbReference>
<dbReference type="InterPro" id="IPR000175">
    <property type="entry name" value="Na/ntran_symport"/>
</dbReference>
<keyword evidence="3 9" id="KW-0812">Transmembrane</keyword>
<dbReference type="EMBL" id="CAJFDI010000001">
    <property type="protein sequence ID" value="CAD5208307.1"/>
    <property type="molecule type" value="Genomic_DNA"/>
</dbReference>
<evidence type="ECO:0000256" key="6">
    <source>
        <dbReference type="ARBA" id="ARBA00023136"/>
    </source>
</evidence>
<sequence length="721" mass="81438">MTRQISWKNWIFRKTPREEYVLKDKTLRLHHDHYIFYKYLKTFREDADATEWERILLAVDGIVGPWNLILLPYYCILHGGVNFMIPYAIVYFFVAIPLYFLEFLLAKITKLGPERVLSFLNPTYRGMTVAIYVVGLLQTIVFGTYGVKFLELAKIQLDKSQNVELDLVSHTWINGLLEEGCDDNEIFGCFPIKNYADCRRNPIQEICDPFWASENDRYYQVSHGFTPTFQYNLENSSILNPHQFTADVEPFPTTHFVFWALVTLLSLETASYVAKFSLVLKICGITMLAVCAHTAYKNHGGREGLKFFYQAEVQRIFENTLWPNAVGLAFMSLSCCNGFLHKIGSISKRRSRTALKTLAVVIIADWSVKSIVITLFYCSVGVVAVTLHPDWSPANAINDYLRQGGVLSITAFPEYKLISEKFLQFDRTNLMFYFLVLVLFCARTCSLYLLELESLIQNGATVRLICGGIASSISRFGLITICGIFLALISVGFAFPTTFLAIMPIQDGLVASVVVVATGELLVIGFAYSVKKFLDTFLVRDIDFYTLPASTPVHWFLSIQATVFIPSVLLSTVVSQATDFSDLVYGDFRFPASLKVIEYVIPFIVLIAICPLTFLLCTKKELNMETLFSVSKEWKERARIVSNDHKNVEKLDYAELFLHHVAGSPTQTTTKTEGDSTEGTKLSDEKAETVEKESVAPKLTVNSTVNENKTTLTVAKSSDTK</sequence>
<feature type="transmembrane region" description="Helical" evidence="9">
    <location>
        <begin position="509"/>
        <end position="530"/>
    </location>
</feature>
<dbReference type="GO" id="GO:0005886">
    <property type="term" value="C:plasma membrane"/>
    <property type="evidence" value="ECO:0007669"/>
    <property type="project" value="TreeGrafter"/>
</dbReference>
<keyword evidence="5 9" id="KW-1133">Transmembrane helix</keyword>
<feature type="binding site" evidence="7">
    <location>
        <position position="67"/>
    </location>
    <ligand>
        <name>Na(+)</name>
        <dbReference type="ChEBI" id="CHEBI:29101"/>
        <label>1</label>
    </ligand>
</feature>
<evidence type="ECO:0000313" key="11">
    <source>
        <dbReference type="EMBL" id="CAG9080971.1"/>
    </source>
</evidence>
<evidence type="ECO:0000313" key="10">
    <source>
        <dbReference type="EMBL" id="CAD5208307.1"/>
    </source>
</evidence>
<feature type="transmembrane region" description="Helical" evidence="9">
    <location>
        <begin position="555"/>
        <end position="576"/>
    </location>
</feature>
<reference evidence="14" key="1">
    <citation type="submission" date="2016-11" db="UniProtKB">
        <authorList>
            <consortium name="WormBaseParasite"/>
        </authorList>
    </citation>
    <scope>IDENTIFICATION</scope>
</reference>
<evidence type="ECO:0000256" key="8">
    <source>
        <dbReference type="SAM" id="MobiDB-lite"/>
    </source>
</evidence>
<dbReference type="OrthoDB" id="6699552at2759"/>
<keyword evidence="4" id="KW-0769">Symport</keyword>
<keyword evidence="7" id="KW-0479">Metal-binding</keyword>
<accession>A0A1I7SFU8</accession>
<dbReference type="PANTHER" id="PTHR11616">
    <property type="entry name" value="SODIUM/CHLORIDE DEPENDENT TRANSPORTER"/>
    <property type="match status" value="1"/>
</dbReference>
<dbReference type="AlphaFoldDB" id="A0A1I7SFU8"/>
<dbReference type="Proteomes" id="UP000095284">
    <property type="component" value="Unplaced"/>
</dbReference>
<evidence type="ECO:0000256" key="9">
    <source>
        <dbReference type="SAM" id="Phobius"/>
    </source>
</evidence>
<dbReference type="PANTHER" id="PTHR11616:SF240">
    <property type="entry name" value="BLOATED TUBULES, ISOFORM B-RELATED"/>
    <property type="match status" value="1"/>
</dbReference>
<comment type="subcellular location">
    <subcellularLocation>
        <location evidence="1">Membrane</location>
        <topology evidence="1">Multi-pass membrane protein</topology>
    </subcellularLocation>
</comment>
<feature type="region of interest" description="Disordered" evidence="8">
    <location>
        <begin position="665"/>
        <end position="694"/>
    </location>
</feature>
<dbReference type="GO" id="GO:0046872">
    <property type="term" value="F:metal ion binding"/>
    <property type="evidence" value="ECO:0007669"/>
    <property type="project" value="UniProtKB-KW"/>
</dbReference>
<dbReference type="InterPro" id="IPR037272">
    <property type="entry name" value="SNS_sf"/>
</dbReference>
<feature type="transmembrane region" description="Helical" evidence="9">
    <location>
        <begin position="596"/>
        <end position="617"/>
    </location>
</feature>
<feature type="binding site" evidence="7">
    <location>
        <position position="439"/>
    </location>
    <ligand>
        <name>Na(+)</name>
        <dbReference type="ChEBI" id="CHEBI:29101"/>
        <label>1</label>
    </ligand>
</feature>